<feature type="transmembrane region" description="Helical" evidence="2">
    <location>
        <begin position="76"/>
        <end position="95"/>
    </location>
</feature>
<evidence type="ECO:0008006" key="5">
    <source>
        <dbReference type="Google" id="ProtNLM"/>
    </source>
</evidence>
<evidence type="ECO:0000256" key="1">
    <source>
        <dbReference type="SAM" id="MobiDB-lite"/>
    </source>
</evidence>
<dbReference type="RefSeq" id="WP_235058606.1">
    <property type="nucleotide sequence ID" value="NZ_JAKFHA010000062.1"/>
</dbReference>
<dbReference type="InterPro" id="IPR017975">
    <property type="entry name" value="Tubulin_CS"/>
</dbReference>
<dbReference type="PROSITE" id="PS00227">
    <property type="entry name" value="TUBULIN"/>
    <property type="match status" value="1"/>
</dbReference>
<evidence type="ECO:0000256" key="2">
    <source>
        <dbReference type="SAM" id="Phobius"/>
    </source>
</evidence>
<feature type="compositionally biased region" description="Gly residues" evidence="1">
    <location>
        <begin position="36"/>
        <end position="48"/>
    </location>
</feature>
<feature type="transmembrane region" description="Helical" evidence="2">
    <location>
        <begin position="262"/>
        <end position="281"/>
    </location>
</feature>
<feature type="region of interest" description="Disordered" evidence="1">
    <location>
        <begin position="1"/>
        <end position="57"/>
    </location>
</feature>
<keyword evidence="2" id="KW-0472">Membrane</keyword>
<name>A0AA41Q9D5_9ACTN</name>
<feature type="compositionally biased region" description="Low complexity" evidence="1">
    <location>
        <begin position="1"/>
        <end position="28"/>
    </location>
</feature>
<accession>A0AA41Q9D5</accession>
<dbReference type="Proteomes" id="UP001165378">
    <property type="component" value="Unassembled WGS sequence"/>
</dbReference>
<dbReference type="EMBL" id="JAKFHA010000062">
    <property type="protein sequence ID" value="MCF2533843.1"/>
    <property type="molecule type" value="Genomic_DNA"/>
</dbReference>
<dbReference type="GO" id="GO:0007017">
    <property type="term" value="P:microtubule-based process"/>
    <property type="evidence" value="ECO:0007669"/>
    <property type="project" value="InterPro"/>
</dbReference>
<gene>
    <name evidence="3" type="ORF">LZ495_42415</name>
</gene>
<evidence type="ECO:0000313" key="4">
    <source>
        <dbReference type="Proteomes" id="UP001165378"/>
    </source>
</evidence>
<sequence length="480" mass="49785">MTAPSAAPAATNTGVLPRPAGSGTGAATPPGPPGPGRGGNGGGTGAGPGSLLPDVPELSSPARRFRWTVPVRTRTAAGLVLALIAGLFAALAIGVSEARSDLHTVGNSTGPQAATATDLYYALADLDAQVANVLLIGHDEQIGNKQSALRQLRHDREAVTAAVQDLLQRGLDREGADTTRKLLADLAAYDALAGQARLADDQAQDRTVGRPPALAVNFYLAATSLMHQDLLPAAEGLGRSAEHGLAESAGDGRDHAQTSSTVVAALGGSAVAALVALQIWLARRFRRLINPALAAATVAVAVLTVLGAGLLADHGDRVQAAKSEAFDPYTALARTRALASDANADESRYMLLPEQAPYYRAQFAAKAELLAAQSKDPGLAQRLAAFRRDDAELQKAVSAGRLEAAIGMATNVGRGNLAFEFFDYQSTLDSTAQTHHDDFTARIDDAEDALSGWQFLPAAVLGVGGLLVIAGVRPRLREYR</sequence>
<dbReference type="GO" id="GO:0005525">
    <property type="term" value="F:GTP binding"/>
    <property type="evidence" value="ECO:0007669"/>
    <property type="project" value="InterPro"/>
</dbReference>
<keyword evidence="4" id="KW-1185">Reference proteome</keyword>
<protein>
    <recommendedName>
        <fullName evidence="5">Secreted protein</fullName>
    </recommendedName>
</protein>
<dbReference type="GO" id="GO:0005874">
    <property type="term" value="C:microtubule"/>
    <property type="evidence" value="ECO:0007669"/>
    <property type="project" value="InterPro"/>
</dbReference>
<organism evidence="3 4">
    <name type="scientific">Yinghuangia soli</name>
    <dbReference type="NCBI Taxonomy" id="2908204"/>
    <lineage>
        <taxon>Bacteria</taxon>
        <taxon>Bacillati</taxon>
        <taxon>Actinomycetota</taxon>
        <taxon>Actinomycetes</taxon>
        <taxon>Kitasatosporales</taxon>
        <taxon>Streptomycetaceae</taxon>
        <taxon>Yinghuangia</taxon>
    </lineage>
</organism>
<comment type="caution">
    <text evidence="3">The sequence shown here is derived from an EMBL/GenBank/DDBJ whole genome shotgun (WGS) entry which is preliminary data.</text>
</comment>
<reference evidence="3" key="1">
    <citation type="submission" date="2022-01" db="EMBL/GenBank/DDBJ databases">
        <title>Genome-Based Taxonomic Classification of the Phylum Actinobacteria.</title>
        <authorList>
            <person name="Gao Y."/>
        </authorList>
    </citation>
    <scope>NUCLEOTIDE SEQUENCE</scope>
    <source>
        <strain evidence="3">KLBMP 8922</strain>
    </source>
</reference>
<evidence type="ECO:0000313" key="3">
    <source>
        <dbReference type="EMBL" id="MCF2533843.1"/>
    </source>
</evidence>
<keyword evidence="2" id="KW-0812">Transmembrane</keyword>
<proteinExistence type="predicted"/>
<keyword evidence="2" id="KW-1133">Transmembrane helix</keyword>
<feature type="transmembrane region" description="Helical" evidence="2">
    <location>
        <begin position="452"/>
        <end position="472"/>
    </location>
</feature>
<feature type="transmembrane region" description="Helical" evidence="2">
    <location>
        <begin position="293"/>
        <end position="312"/>
    </location>
</feature>
<dbReference type="AlphaFoldDB" id="A0AA41Q9D5"/>